<feature type="region of interest" description="Disordered" evidence="1">
    <location>
        <begin position="231"/>
        <end position="257"/>
    </location>
</feature>
<evidence type="ECO:0000259" key="3">
    <source>
        <dbReference type="Pfam" id="PF09976"/>
    </source>
</evidence>
<keyword evidence="2" id="KW-1133">Transmembrane helix</keyword>
<reference evidence="4 5" key="1">
    <citation type="submission" date="2024-02" db="EMBL/GenBank/DDBJ databases">
        <title>Distribution and functional of Brevundimonas-related endobacteria within Verticillium dahliae.</title>
        <authorList>
            <person name="Zeng H."/>
        </authorList>
    </citation>
    <scope>NUCLEOTIDE SEQUENCE [LARGE SCALE GENOMIC DNA]</scope>
    <source>
        <strain evidence="4 5">TRM 44200</strain>
    </source>
</reference>
<proteinExistence type="predicted"/>
<gene>
    <name evidence="4" type="ORF">V8J38_06935</name>
</gene>
<dbReference type="InterPro" id="IPR018704">
    <property type="entry name" value="SecYEG/CpoB_TPR"/>
</dbReference>
<evidence type="ECO:0000256" key="2">
    <source>
        <dbReference type="SAM" id="Phobius"/>
    </source>
</evidence>
<name>A0ABZ2IGM6_9CAUL</name>
<evidence type="ECO:0000313" key="5">
    <source>
        <dbReference type="Proteomes" id="UP001363460"/>
    </source>
</evidence>
<evidence type="ECO:0000256" key="1">
    <source>
        <dbReference type="SAM" id="MobiDB-lite"/>
    </source>
</evidence>
<keyword evidence="5" id="KW-1185">Reference proteome</keyword>
<dbReference type="Proteomes" id="UP001363460">
    <property type="component" value="Chromosome"/>
</dbReference>
<protein>
    <submittedName>
        <fullName evidence="4">Tetratricopeptide repeat protein</fullName>
    </submittedName>
</protein>
<feature type="transmembrane region" description="Helical" evidence="2">
    <location>
        <begin position="23"/>
        <end position="45"/>
    </location>
</feature>
<accession>A0ABZ2IGM6</accession>
<dbReference type="EMBL" id="CP146369">
    <property type="protein sequence ID" value="WWT56171.1"/>
    <property type="molecule type" value="Genomic_DNA"/>
</dbReference>
<dbReference type="InterPro" id="IPR011990">
    <property type="entry name" value="TPR-like_helical_dom_sf"/>
</dbReference>
<dbReference type="RefSeq" id="WP_291774183.1">
    <property type="nucleotide sequence ID" value="NZ_CP146369.1"/>
</dbReference>
<keyword evidence="2" id="KW-0472">Membrane</keyword>
<dbReference type="SUPFAM" id="SSF48452">
    <property type="entry name" value="TPR-like"/>
    <property type="match status" value="1"/>
</dbReference>
<dbReference type="Pfam" id="PF09976">
    <property type="entry name" value="TPR_21"/>
    <property type="match status" value="1"/>
</dbReference>
<keyword evidence="2" id="KW-0812">Transmembrane</keyword>
<dbReference type="Gene3D" id="1.25.40.10">
    <property type="entry name" value="Tetratricopeptide repeat domain"/>
    <property type="match status" value="1"/>
</dbReference>
<sequence>MVDVFEQVEEELRSERYKRLARTWLPVLGGLLAVALVAALAWWGWQSYVSSQADKASAAYQQGIDALQEGKTAEARTAFAESAKAGGGYKALALMQEAGLAQAENKTADAVALLDEAAKATRDPILSDIAALKAVFLVMDTASLEDVQKRLEPLTGEKRPMSAFAQEALAMAQLQHGKTAEARQTFVQLQLGQDVPDPVRQRAQAAVQAVDTGTAANLAAIVKAAAALPTPTPGQAAAAAPAEAAAPAQAPAATPAP</sequence>
<evidence type="ECO:0000313" key="4">
    <source>
        <dbReference type="EMBL" id="WWT56171.1"/>
    </source>
</evidence>
<feature type="domain" description="Ancillary SecYEG translocon subunit/Cell division coordinator CpoB TPR" evidence="3">
    <location>
        <begin position="27"/>
        <end position="186"/>
    </location>
</feature>
<organism evidence="4 5">
    <name type="scientific">Brevundimonas olei</name>
    <dbReference type="NCBI Taxonomy" id="657642"/>
    <lineage>
        <taxon>Bacteria</taxon>
        <taxon>Pseudomonadati</taxon>
        <taxon>Pseudomonadota</taxon>
        <taxon>Alphaproteobacteria</taxon>
        <taxon>Caulobacterales</taxon>
        <taxon>Caulobacteraceae</taxon>
        <taxon>Brevundimonas</taxon>
    </lineage>
</organism>